<dbReference type="CDD" id="cd18808">
    <property type="entry name" value="SF1_C_Upf1"/>
    <property type="match status" value="1"/>
</dbReference>
<feature type="region of interest" description="Disordered" evidence="16">
    <location>
        <begin position="31"/>
        <end position="52"/>
    </location>
</feature>
<dbReference type="OrthoDB" id="6513042at2759"/>
<comment type="catalytic activity">
    <reaction evidence="13">
        <text>ATP + H2O = ADP + phosphate + H(+)</text>
        <dbReference type="Rhea" id="RHEA:13065"/>
        <dbReference type="ChEBI" id="CHEBI:15377"/>
        <dbReference type="ChEBI" id="CHEBI:15378"/>
        <dbReference type="ChEBI" id="CHEBI:30616"/>
        <dbReference type="ChEBI" id="CHEBI:43474"/>
        <dbReference type="ChEBI" id="CHEBI:456216"/>
        <dbReference type="EC" id="3.6.4.13"/>
    </reaction>
    <physiologicalReaction direction="left-to-right" evidence="13">
        <dbReference type="Rhea" id="RHEA:13066"/>
    </physiologicalReaction>
</comment>
<evidence type="ECO:0000256" key="6">
    <source>
        <dbReference type="ARBA" id="ARBA00022771"/>
    </source>
</evidence>
<feature type="compositionally biased region" description="Low complexity" evidence="16">
    <location>
        <begin position="892"/>
        <end position="907"/>
    </location>
</feature>
<dbReference type="Gene3D" id="3.40.50.300">
    <property type="entry name" value="P-loop containing nucleotide triphosphate hydrolases"/>
    <property type="match status" value="2"/>
</dbReference>
<dbReference type="GO" id="GO:0003678">
    <property type="term" value="F:DNA helicase activity"/>
    <property type="evidence" value="ECO:0007669"/>
    <property type="project" value="UniProtKB-EC"/>
</dbReference>
<feature type="region of interest" description="C4" evidence="15">
    <location>
        <begin position="131"/>
        <end position="161"/>
    </location>
</feature>
<keyword evidence="4 15" id="KW-0479">Metal-binding</keyword>
<dbReference type="CDD" id="cd18039">
    <property type="entry name" value="DEXXQc_UPF1"/>
    <property type="match status" value="1"/>
</dbReference>
<evidence type="ECO:0000313" key="19">
    <source>
        <dbReference type="Proteomes" id="UP001150569"/>
    </source>
</evidence>
<evidence type="ECO:0000256" key="5">
    <source>
        <dbReference type="ARBA" id="ARBA00022741"/>
    </source>
</evidence>
<dbReference type="Gene3D" id="6.10.140.1240">
    <property type="match status" value="1"/>
</dbReference>
<dbReference type="SMART" id="SM00487">
    <property type="entry name" value="DEXDc"/>
    <property type="match status" value="1"/>
</dbReference>
<dbReference type="GO" id="GO:0003724">
    <property type="term" value="F:RNA helicase activity"/>
    <property type="evidence" value="ECO:0007669"/>
    <property type="project" value="UniProtKB-EC"/>
</dbReference>
<name>A0A9W7ZP02_9FUNG</name>
<evidence type="ECO:0000259" key="17">
    <source>
        <dbReference type="PROSITE" id="PS51997"/>
    </source>
</evidence>
<dbReference type="InterPro" id="IPR014001">
    <property type="entry name" value="Helicase_ATP-bd"/>
</dbReference>
<keyword evidence="10" id="KW-0067">ATP-binding</keyword>
<dbReference type="InterPro" id="IPR045055">
    <property type="entry name" value="DNA2/NAM7-like"/>
</dbReference>
<feature type="compositionally biased region" description="Low complexity" evidence="16">
    <location>
        <begin position="1028"/>
        <end position="1041"/>
    </location>
</feature>
<feature type="region of interest" description="C3H" evidence="15">
    <location>
        <begin position="71"/>
        <end position="103"/>
    </location>
</feature>
<evidence type="ECO:0000256" key="16">
    <source>
        <dbReference type="SAM" id="MobiDB-lite"/>
    </source>
</evidence>
<dbReference type="PANTHER" id="PTHR10887">
    <property type="entry name" value="DNA2/NAM7 HELICASE FAMILY"/>
    <property type="match status" value="1"/>
</dbReference>
<dbReference type="InterPro" id="IPR041677">
    <property type="entry name" value="DNA2/NAM7_AAA_11"/>
</dbReference>
<feature type="domain" description="Upf1" evidence="17">
    <location>
        <begin position="63"/>
        <end position="220"/>
    </location>
</feature>
<accession>A0A9W7ZP02</accession>
<comment type="caution">
    <text evidence="18">The sequence shown here is derived from an EMBL/GenBank/DDBJ whole genome shotgun (WGS) entry which is preliminary data.</text>
</comment>
<dbReference type="InterPro" id="IPR047187">
    <property type="entry name" value="SF1_C_Upf1"/>
</dbReference>
<dbReference type="InterPro" id="IPR041679">
    <property type="entry name" value="DNA2/NAM7-like_C"/>
</dbReference>
<evidence type="ECO:0000256" key="9">
    <source>
        <dbReference type="ARBA" id="ARBA00022833"/>
    </source>
</evidence>
<keyword evidence="7" id="KW-0378">Hydrolase</keyword>
<dbReference type="CDD" id="cd21407">
    <property type="entry name" value="1B_UPF1-like"/>
    <property type="match status" value="1"/>
</dbReference>
<evidence type="ECO:0000256" key="10">
    <source>
        <dbReference type="ARBA" id="ARBA00022840"/>
    </source>
</evidence>
<evidence type="ECO:0000256" key="12">
    <source>
        <dbReference type="ARBA" id="ARBA00048432"/>
    </source>
</evidence>
<dbReference type="SUPFAM" id="SSF52540">
    <property type="entry name" value="P-loop containing nucleoside triphosphate hydrolases"/>
    <property type="match status" value="1"/>
</dbReference>
<feature type="region of interest" description="Disordered" evidence="16">
    <location>
        <begin position="890"/>
        <end position="925"/>
    </location>
</feature>
<dbReference type="PROSITE" id="PS51997">
    <property type="entry name" value="UPF1_CH_RICH"/>
    <property type="match status" value="1"/>
</dbReference>
<comment type="function">
    <text evidence="14">RNA-dependent helicase required for nonsense-mediated decay (NMD) of aberrant mRNAs containing premature stop codons and modulates the expression level of normal mRNAs. Also capable of unwinding double-stranded DNA and translocating on single-stranded DNA.</text>
</comment>
<evidence type="ECO:0000256" key="7">
    <source>
        <dbReference type="ARBA" id="ARBA00022801"/>
    </source>
</evidence>
<evidence type="ECO:0000313" key="18">
    <source>
        <dbReference type="EMBL" id="KAJ1909760.1"/>
    </source>
</evidence>
<dbReference type="InterPro" id="IPR027417">
    <property type="entry name" value="P-loop_NTPase"/>
</dbReference>
<evidence type="ECO:0000256" key="15">
    <source>
        <dbReference type="PROSITE-ProRule" id="PRU01341"/>
    </source>
</evidence>
<dbReference type="GO" id="GO:0008270">
    <property type="term" value="F:zinc ion binding"/>
    <property type="evidence" value="ECO:0007669"/>
    <property type="project" value="UniProtKB-UniRule"/>
</dbReference>
<keyword evidence="9 15" id="KW-0862">Zinc</keyword>
<dbReference type="Pfam" id="PF18141">
    <property type="entry name" value="UPF1_1B_dom"/>
    <property type="match status" value="1"/>
</dbReference>
<keyword evidence="8 18" id="KW-0347">Helicase</keyword>
<keyword evidence="19" id="KW-1185">Reference proteome</keyword>
<evidence type="ECO:0000256" key="4">
    <source>
        <dbReference type="ARBA" id="ARBA00022723"/>
    </source>
</evidence>
<evidence type="ECO:0000256" key="13">
    <source>
        <dbReference type="ARBA" id="ARBA00049390"/>
    </source>
</evidence>
<dbReference type="Pfam" id="PF09416">
    <property type="entry name" value="UPF1_Zn_bind"/>
    <property type="match status" value="1"/>
</dbReference>
<dbReference type="GO" id="GO:0000184">
    <property type="term" value="P:nuclear-transcribed mRNA catabolic process, nonsense-mediated decay"/>
    <property type="evidence" value="ECO:0007669"/>
    <property type="project" value="UniProtKB-KW"/>
</dbReference>
<evidence type="ECO:0000256" key="3">
    <source>
        <dbReference type="ARBA" id="ARBA00022490"/>
    </source>
</evidence>
<evidence type="ECO:0000256" key="2">
    <source>
        <dbReference type="ARBA" id="ARBA00007913"/>
    </source>
</evidence>
<comment type="subcellular location">
    <subcellularLocation>
        <location evidence="1">Cytoplasm</location>
    </subcellularLocation>
</comment>
<dbReference type="Gene3D" id="2.40.30.230">
    <property type="match status" value="1"/>
</dbReference>
<evidence type="ECO:0000256" key="11">
    <source>
        <dbReference type="ARBA" id="ARBA00023161"/>
    </source>
</evidence>
<keyword evidence="5" id="KW-0547">Nucleotide-binding</keyword>
<reference evidence="18" key="1">
    <citation type="submission" date="2022-07" db="EMBL/GenBank/DDBJ databases">
        <title>Phylogenomic reconstructions and comparative analyses of Kickxellomycotina fungi.</title>
        <authorList>
            <person name="Reynolds N.K."/>
            <person name="Stajich J.E."/>
            <person name="Barry K."/>
            <person name="Grigoriev I.V."/>
            <person name="Crous P."/>
            <person name="Smith M.E."/>
        </authorList>
    </citation>
    <scope>NUCLEOTIDE SEQUENCE</scope>
    <source>
        <strain evidence="18">RSA 861</strain>
    </source>
</reference>
<dbReference type="InterPro" id="IPR018999">
    <property type="entry name" value="UPF1_CH/ZBD"/>
</dbReference>
<dbReference type="Pfam" id="PF13087">
    <property type="entry name" value="AAA_12"/>
    <property type="match status" value="1"/>
</dbReference>
<dbReference type="GO" id="GO:0003723">
    <property type="term" value="F:RNA binding"/>
    <property type="evidence" value="ECO:0007669"/>
    <property type="project" value="InterPro"/>
</dbReference>
<dbReference type="InterPro" id="IPR040812">
    <property type="entry name" value="UPF1_1B_dom"/>
</dbReference>
<keyword evidence="11" id="KW-0866">Nonsense-mediated mRNA decay</keyword>
<keyword evidence="3" id="KW-0963">Cytoplasm</keyword>
<evidence type="ECO:0000256" key="8">
    <source>
        <dbReference type="ARBA" id="ARBA00022806"/>
    </source>
</evidence>
<dbReference type="GO" id="GO:0016787">
    <property type="term" value="F:hydrolase activity"/>
    <property type="evidence" value="ECO:0007669"/>
    <property type="project" value="UniProtKB-KW"/>
</dbReference>
<proteinExistence type="inferred from homology"/>
<dbReference type="SMART" id="SM00382">
    <property type="entry name" value="AAA"/>
    <property type="match status" value="1"/>
</dbReference>
<protein>
    <submittedName>
        <fullName evidence="18">ATP-dependent RNA helicase</fullName>
    </submittedName>
</protein>
<feature type="region of interest" description="Disordered" evidence="16">
    <location>
        <begin position="1026"/>
        <end position="1047"/>
    </location>
</feature>
<comment type="similarity">
    <text evidence="2">Belongs to the DNA2/NAM7 helicase family.</text>
</comment>
<gene>
    <name evidence="18" type="primary">NAM7_2</name>
    <name evidence="18" type="ORF">IWQ60_011004</name>
</gene>
<dbReference type="InterPro" id="IPR003593">
    <property type="entry name" value="AAA+_ATPase"/>
</dbReference>
<feature type="compositionally biased region" description="Basic and acidic residues" evidence="16">
    <location>
        <begin position="43"/>
        <end position="52"/>
    </location>
</feature>
<dbReference type="FunFam" id="3.40.50.300:FF:000097">
    <property type="entry name" value="Regulator of nonsense transcripts 1"/>
    <property type="match status" value="1"/>
</dbReference>
<comment type="catalytic activity">
    <reaction evidence="12">
        <text>ATP + H2O = ADP + phosphate + H(+)</text>
        <dbReference type="Rhea" id="RHEA:13065"/>
        <dbReference type="ChEBI" id="CHEBI:15377"/>
        <dbReference type="ChEBI" id="CHEBI:15378"/>
        <dbReference type="ChEBI" id="CHEBI:30616"/>
        <dbReference type="ChEBI" id="CHEBI:43474"/>
        <dbReference type="ChEBI" id="CHEBI:456216"/>
        <dbReference type="EC" id="3.6.4.12"/>
    </reaction>
    <physiologicalReaction direction="left-to-right" evidence="12">
        <dbReference type="Rhea" id="RHEA:13066"/>
    </physiologicalReaction>
</comment>
<dbReference type="AlphaFoldDB" id="A0A9W7ZP02"/>
<dbReference type="EMBL" id="JANBPT010001148">
    <property type="protein sequence ID" value="KAJ1909760.1"/>
    <property type="molecule type" value="Genomic_DNA"/>
</dbReference>
<dbReference type="GO" id="GO:0005524">
    <property type="term" value="F:ATP binding"/>
    <property type="evidence" value="ECO:0007669"/>
    <property type="project" value="UniProtKB-KW"/>
</dbReference>
<dbReference type="Pfam" id="PF13086">
    <property type="entry name" value="AAA_11"/>
    <property type="match status" value="2"/>
</dbReference>
<organism evidence="18 19">
    <name type="scientific">Tieghemiomyces parasiticus</name>
    <dbReference type="NCBI Taxonomy" id="78921"/>
    <lineage>
        <taxon>Eukaryota</taxon>
        <taxon>Fungi</taxon>
        <taxon>Fungi incertae sedis</taxon>
        <taxon>Zoopagomycota</taxon>
        <taxon>Kickxellomycotina</taxon>
        <taxon>Dimargaritomycetes</taxon>
        <taxon>Dimargaritales</taxon>
        <taxon>Dimargaritaceae</taxon>
        <taxon>Tieghemiomyces</taxon>
    </lineage>
</organism>
<dbReference type="PANTHER" id="PTHR10887:SF364">
    <property type="entry name" value="REGULATOR OF NONSENSE TRANSCRIPTS 1"/>
    <property type="match status" value="1"/>
</dbReference>
<feature type="region of interest" description="Disordered" evidence="16">
    <location>
        <begin position="1103"/>
        <end position="1124"/>
    </location>
</feature>
<evidence type="ECO:0000256" key="1">
    <source>
        <dbReference type="ARBA" id="ARBA00004496"/>
    </source>
</evidence>
<feature type="region of interest" description="CC/SHH/C" evidence="15">
    <location>
        <begin position="85"/>
        <end position="113"/>
    </location>
</feature>
<evidence type="ECO:0000256" key="14">
    <source>
        <dbReference type="ARBA" id="ARBA00055561"/>
    </source>
</evidence>
<keyword evidence="6 15" id="KW-0863">Zinc-finger</keyword>
<sequence>MGPRKHASRGSPDQAIERAAEALDDLSLGASGVPSCATSTTHSGDHDDRTLDDADDRSVVKAAEPTPAHACAYCGIHAPASVVKCMGCNKWFCNSRGSGSGSHIVTHLVTARHKEVMLHPESPLGESVLECYNCGCRNVFLLGFIPAKSDTVVVLLCRLPCASASANKDTAWDVTQWQALIGDRCFLPWLVNVPGDAEQARARPITAQQIQRLEEVWKERPEAALGDVTAPAEGDEPERIKLRYENGYQYLEIFAPLVRMEAEYDKKMKEAQTQDDITVRWDMGLNHQRIAWFVFPKLELGEVRLAVGDELRLRYRGELQAPWEGTGHVIKIPNNTSDEVGLELRRSEGAPTDCTHHFAVDFMWNSTSFDRMQAALKKFATDELAVSGYLYHRLLGHEVGPQPLKVTAPGRISAPNLPELNPSQAAAVRSVLTQPLSLIQGPPGTGKTVTSATVVYHLSRLSEGGRVLVCAPSNVAVDHLAEKIDLTGLRVVRVMAKSREDLDSSVRHLALHEQLRNMDTYPELQKLLRLRTSVGELSRKDEQRFKKLRRACEREILESADVILTTCAAAGDPRFTGLKFRAVLVDESTQASEPELLIPLVHGIRQVILVGDHQQLGPVIMNKRAANAGLNFTLFERLIHLNIRPHRLQVQYRMHPCLSEFPSNMFYEGSLQNGVTAPQRLRPDVKFPWPTPATPMMFHISLGQEEIATSGTSYLNRTEATNCEKVVTAFLRAGVRPQDIGVITPYEGQRSYVVNYMQFSGSLRKELYKDVEVASVDAFQGREKDYIILSCVRSNEHQGIGFLNDPRRLNVALTRAKYGLVILGNPKVLSRHVLWHDLLTHFKDHGCLVDGPLANLKPSLIQFSRPRRRQNARRARTALDWLLPPGAAKLQAPGATGTGSSFATGLGPPAPVADPNVTGMVPPSCDPHALWQDSIGTISSGVNSALTHLDPSSTATAPITSSAPGFGFSSHYTPASGPNGIASAGSPFTAPNGPHGGSISAQFSASILMSQADRLRMNEWFDQPPNVAAAGTSSSAGPSNGHYHGSGGSIPPGYSAAGGATAGAFSDANLDSYLDYLDDIYKTQPVQVGGPGAPFFAGTERAAGNRTAVQKPAGAAPVPVGRTT</sequence>
<dbReference type="Proteomes" id="UP001150569">
    <property type="component" value="Unassembled WGS sequence"/>
</dbReference>
<dbReference type="CDD" id="cd21400">
    <property type="entry name" value="ZBD_UPF1-like"/>
    <property type="match status" value="1"/>
</dbReference>
<dbReference type="GO" id="GO:0005737">
    <property type="term" value="C:cytoplasm"/>
    <property type="evidence" value="ECO:0007669"/>
    <property type="project" value="UniProtKB-SubCell"/>
</dbReference>